<dbReference type="InterPro" id="IPR050182">
    <property type="entry name" value="Cytochrome_P450_fam2"/>
</dbReference>
<accession>A0A7J7F7T6</accession>
<keyword evidence="8" id="KW-0492">Microsome</keyword>
<dbReference type="Proteomes" id="UP000551758">
    <property type="component" value="Unassembled WGS sequence"/>
</dbReference>
<dbReference type="GO" id="GO:0005506">
    <property type="term" value="F:iron ion binding"/>
    <property type="evidence" value="ECO:0007669"/>
    <property type="project" value="InterPro"/>
</dbReference>
<keyword evidence="12" id="KW-0472">Membrane</keyword>
<comment type="cofactor">
    <cofactor evidence="1">
        <name>heme</name>
        <dbReference type="ChEBI" id="CHEBI:30413"/>
    </cofactor>
</comment>
<keyword evidence="11" id="KW-0503">Monooxygenase</keyword>
<evidence type="ECO:0000256" key="4">
    <source>
        <dbReference type="ARBA" id="ARBA00010617"/>
    </source>
</evidence>
<keyword evidence="9" id="KW-0560">Oxidoreductase</keyword>
<evidence type="ECO:0000256" key="12">
    <source>
        <dbReference type="ARBA" id="ARBA00023136"/>
    </source>
</evidence>
<evidence type="ECO:0000313" key="13">
    <source>
        <dbReference type="EMBL" id="KAF5924142.1"/>
    </source>
</evidence>
<evidence type="ECO:0000256" key="7">
    <source>
        <dbReference type="ARBA" id="ARBA00022824"/>
    </source>
</evidence>
<dbReference type="PANTHER" id="PTHR24300:SF339">
    <property type="entry name" value="CYTOCHROME P450 FAMILY 2 SUBFAMILY B MEMBER 39"/>
    <property type="match status" value="1"/>
</dbReference>
<dbReference type="GO" id="GO:0016712">
    <property type="term" value="F:oxidoreductase activity, acting on paired donors, with incorporation or reduction of molecular oxygen, reduced flavin or flavoprotein as one donor, and incorporation of one atom of oxygen"/>
    <property type="evidence" value="ECO:0007669"/>
    <property type="project" value="TreeGrafter"/>
</dbReference>
<dbReference type="Gene3D" id="1.10.630.10">
    <property type="entry name" value="Cytochrome P450"/>
    <property type="match status" value="2"/>
</dbReference>
<dbReference type="EMBL" id="JACDTQ010001059">
    <property type="protein sequence ID" value="KAF5924142.1"/>
    <property type="molecule type" value="Genomic_DNA"/>
</dbReference>
<proteinExistence type="inferred from homology"/>
<sequence>MTDLSSPGAYLDPTFLFHTITANVICSIVFGERFNYQDTKFLRLLNLLHEILNILSSFYSQVFELLSGILKHFPGTHTRLYRNIQELEEFVTENIERHRKMLDPSAPKDFIDSFLLRIDKAKKVQAEIDRVIGPDRLPALEDWAKMPYTDAVIHEIQRFSDITPVGVPHSVIKDTHFRGYLLPKDTIVYPVMGSVLHDPHHFEKPDAFHPGHFLDAEGNFRKQEAFIPFSMEDILSNSLLNMSMHTKNFSLGSPMAPEDIDLTPRKNGFAKLPPVFQLCFLPRWGRREGVQIPSESLHPAPASAHNESVEAS</sequence>
<evidence type="ECO:0000256" key="5">
    <source>
        <dbReference type="ARBA" id="ARBA00022617"/>
    </source>
</evidence>
<dbReference type="InterPro" id="IPR001128">
    <property type="entry name" value="Cyt_P450"/>
</dbReference>
<dbReference type="InterPro" id="IPR036396">
    <property type="entry name" value="Cyt_P450_sf"/>
</dbReference>
<evidence type="ECO:0000313" key="14">
    <source>
        <dbReference type="Proteomes" id="UP000551758"/>
    </source>
</evidence>
<dbReference type="AlphaFoldDB" id="A0A7J7F7T6"/>
<dbReference type="GO" id="GO:0019373">
    <property type="term" value="P:epoxygenase P450 pathway"/>
    <property type="evidence" value="ECO:0007669"/>
    <property type="project" value="TreeGrafter"/>
</dbReference>
<dbReference type="GO" id="GO:0005789">
    <property type="term" value="C:endoplasmic reticulum membrane"/>
    <property type="evidence" value="ECO:0007669"/>
    <property type="project" value="UniProtKB-SubCell"/>
</dbReference>
<evidence type="ECO:0000256" key="10">
    <source>
        <dbReference type="ARBA" id="ARBA00023004"/>
    </source>
</evidence>
<dbReference type="SUPFAM" id="SSF48264">
    <property type="entry name" value="Cytochrome P450"/>
    <property type="match status" value="1"/>
</dbReference>
<evidence type="ECO:0000256" key="8">
    <source>
        <dbReference type="ARBA" id="ARBA00022848"/>
    </source>
</evidence>
<dbReference type="FunFam" id="1.10.630.10:FF:000238">
    <property type="entry name" value="Cytochrome P450 2A6"/>
    <property type="match status" value="1"/>
</dbReference>
<organism evidence="13 14">
    <name type="scientific">Diceros bicornis minor</name>
    <name type="common">South-central black rhinoceros</name>
    <dbReference type="NCBI Taxonomy" id="77932"/>
    <lineage>
        <taxon>Eukaryota</taxon>
        <taxon>Metazoa</taxon>
        <taxon>Chordata</taxon>
        <taxon>Craniata</taxon>
        <taxon>Vertebrata</taxon>
        <taxon>Euteleostomi</taxon>
        <taxon>Mammalia</taxon>
        <taxon>Eutheria</taxon>
        <taxon>Laurasiatheria</taxon>
        <taxon>Perissodactyla</taxon>
        <taxon>Rhinocerotidae</taxon>
        <taxon>Diceros</taxon>
    </lineage>
</organism>
<keyword evidence="7" id="KW-0256">Endoplasmic reticulum</keyword>
<evidence type="ECO:0000256" key="9">
    <source>
        <dbReference type="ARBA" id="ARBA00023002"/>
    </source>
</evidence>
<keyword evidence="5" id="KW-0349">Heme</keyword>
<dbReference type="InterPro" id="IPR002401">
    <property type="entry name" value="Cyt_P450_E_grp-I"/>
</dbReference>
<evidence type="ECO:0000256" key="1">
    <source>
        <dbReference type="ARBA" id="ARBA00001971"/>
    </source>
</evidence>
<dbReference type="PRINTS" id="PR00463">
    <property type="entry name" value="EP450I"/>
</dbReference>
<dbReference type="PANTHER" id="PTHR24300">
    <property type="entry name" value="CYTOCHROME P450 508A4-RELATED"/>
    <property type="match status" value="1"/>
</dbReference>
<evidence type="ECO:0000256" key="6">
    <source>
        <dbReference type="ARBA" id="ARBA00022723"/>
    </source>
</evidence>
<keyword evidence="6" id="KW-0479">Metal-binding</keyword>
<dbReference type="GO" id="GO:0008392">
    <property type="term" value="F:arachidonate epoxygenase activity"/>
    <property type="evidence" value="ECO:0007669"/>
    <property type="project" value="TreeGrafter"/>
</dbReference>
<keyword evidence="10" id="KW-0408">Iron</keyword>
<comment type="similarity">
    <text evidence="4">Belongs to the cytochrome P450 family.</text>
</comment>
<protein>
    <recommendedName>
        <fullName evidence="15">Cytochrome P450</fullName>
    </recommendedName>
</protein>
<evidence type="ECO:0000256" key="11">
    <source>
        <dbReference type="ARBA" id="ARBA00023033"/>
    </source>
</evidence>
<name>A0A7J7F7T6_DICBM</name>
<comment type="subcellular location">
    <subcellularLocation>
        <location evidence="3">Endoplasmic reticulum membrane</location>
        <topology evidence="3">Peripheral membrane protein</topology>
    </subcellularLocation>
    <subcellularLocation>
        <location evidence="2">Microsome membrane</location>
        <topology evidence="2">Peripheral membrane protein</topology>
    </subcellularLocation>
</comment>
<dbReference type="GO" id="GO:0006805">
    <property type="term" value="P:xenobiotic metabolic process"/>
    <property type="evidence" value="ECO:0007669"/>
    <property type="project" value="TreeGrafter"/>
</dbReference>
<evidence type="ECO:0008006" key="15">
    <source>
        <dbReference type="Google" id="ProtNLM"/>
    </source>
</evidence>
<evidence type="ECO:0000256" key="2">
    <source>
        <dbReference type="ARBA" id="ARBA00004174"/>
    </source>
</evidence>
<gene>
    <name evidence="13" type="ORF">HPG69_018076</name>
</gene>
<reference evidence="13 14" key="1">
    <citation type="journal article" date="2020" name="Mol. Biol. Evol.">
        <title>Interspecific Gene Flow and the Evolution of Specialization in Black and White Rhinoceros.</title>
        <authorList>
            <person name="Moodley Y."/>
            <person name="Westbury M.V."/>
            <person name="Russo I.M."/>
            <person name="Gopalakrishnan S."/>
            <person name="Rakotoarivelo A."/>
            <person name="Olsen R.A."/>
            <person name="Prost S."/>
            <person name="Tunstall T."/>
            <person name="Ryder O.A."/>
            <person name="Dalen L."/>
            <person name="Bruford M.W."/>
        </authorList>
    </citation>
    <scope>NUCLEOTIDE SEQUENCE [LARGE SCALE GENOMIC DNA]</scope>
    <source>
        <strain evidence="13">SBR-YM</strain>
        <tissue evidence="13">Skin</tissue>
    </source>
</reference>
<keyword evidence="14" id="KW-1185">Reference proteome</keyword>
<evidence type="ECO:0000256" key="3">
    <source>
        <dbReference type="ARBA" id="ARBA00004406"/>
    </source>
</evidence>
<dbReference type="GO" id="GO:0020037">
    <property type="term" value="F:heme binding"/>
    <property type="evidence" value="ECO:0007669"/>
    <property type="project" value="InterPro"/>
</dbReference>
<comment type="caution">
    <text evidence="13">The sequence shown here is derived from an EMBL/GenBank/DDBJ whole genome shotgun (WGS) entry which is preliminary data.</text>
</comment>
<dbReference type="Pfam" id="PF00067">
    <property type="entry name" value="p450"/>
    <property type="match status" value="2"/>
</dbReference>